<evidence type="ECO:0000313" key="1">
    <source>
        <dbReference type="EMBL" id="KAK7325202.1"/>
    </source>
</evidence>
<sequence length="106" mass="12186">MMLMVICLRKKVTGGVGPETCGVEDDEHTTRLRTKSQDFKSVYQTFVQRNGRLLDVFPKPGSLRFGEPERRVEKNLRETERIGEKIPCGRSVFLLLPFSPKSCEQR</sequence>
<organism evidence="1 2">
    <name type="scientific">Canavalia gladiata</name>
    <name type="common">Sword bean</name>
    <name type="synonym">Dolichos gladiatus</name>
    <dbReference type="NCBI Taxonomy" id="3824"/>
    <lineage>
        <taxon>Eukaryota</taxon>
        <taxon>Viridiplantae</taxon>
        <taxon>Streptophyta</taxon>
        <taxon>Embryophyta</taxon>
        <taxon>Tracheophyta</taxon>
        <taxon>Spermatophyta</taxon>
        <taxon>Magnoliopsida</taxon>
        <taxon>eudicotyledons</taxon>
        <taxon>Gunneridae</taxon>
        <taxon>Pentapetalae</taxon>
        <taxon>rosids</taxon>
        <taxon>fabids</taxon>
        <taxon>Fabales</taxon>
        <taxon>Fabaceae</taxon>
        <taxon>Papilionoideae</taxon>
        <taxon>50 kb inversion clade</taxon>
        <taxon>NPAAA clade</taxon>
        <taxon>indigoferoid/millettioid clade</taxon>
        <taxon>Phaseoleae</taxon>
        <taxon>Canavalia</taxon>
    </lineage>
</organism>
<proteinExistence type="predicted"/>
<comment type="caution">
    <text evidence="1">The sequence shown here is derived from an EMBL/GenBank/DDBJ whole genome shotgun (WGS) entry which is preliminary data.</text>
</comment>
<protein>
    <submittedName>
        <fullName evidence="1">Uncharacterized protein</fullName>
    </submittedName>
</protein>
<gene>
    <name evidence="1" type="ORF">VNO77_29360</name>
</gene>
<dbReference type="EMBL" id="JAYMYQ010000006">
    <property type="protein sequence ID" value="KAK7325202.1"/>
    <property type="molecule type" value="Genomic_DNA"/>
</dbReference>
<evidence type="ECO:0000313" key="2">
    <source>
        <dbReference type="Proteomes" id="UP001367508"/>
    </source>
</evidence>
<keyword evidence="2" id="KW-1185">Reference proteome</keyword>
<reference evidence="1 2" key="1">
    <citation type="submission" date="2024-01" db="EMBL/GenBank/DDBJ databases">
        <title>The genomes of 5 underutilized Papilionoideae crops provide insights into root nodulation and disease resistanc.</title>
        <authorList>
            <person name="Jiang F."/>
        </authorList>
    </citation>
    <scope>NUCLEOTIDE SEQUENCE [LARGE SCALE GENOMIC DNA]</scope>
    <source>
        <strain evidence="1">LVBAO_FW01</strain>
        <tissue evidence="1">Leaves</tissue>
    </source>
</reference>
<dbReference type="AlphaFoldDB" id="A0AAN9Q7S9"/>
<dbReference type="Proteomes" id="UP001367508">
    <property type="component" value="Unassembled WGS sequence"/>
</dbReference>
<accession>A0AAN9Q7S9</accession>
<name>A0AAN9Q7S9_CANGL</name>